<dbReference type="Pfam" id="PF00251">
    <property type="entry name" value="Glyco_hydro_32N"/>
    <property type="match status" value="1"/>
</dbReference>
<protein>
    <recommendedName>
        <fullName evidence="2">beta-fructofuranosidase</fullName>
        <ecNumber evidence="2">3.2.1.26</ecNumber>
    </recommendedName>
</protein>
<evidence type="ECO:0000313" key="7">
    <source>
        <dbReference type="Proteomes" id="UP000033772"/>
    </source>
</evidence>
<evidence type="ECO:0000256" key="2">
    <source>
        <dbReference type="ARBA" id="ARBA00012758"/>
    </source>
</evidence>
<dbReference type="InterPro" id="IPR001362">
    <property type="entry name" value="Glyco_hydro_32"/>
</dbReference>
<dbReference type="GO" id="GO:0005975">
    <property type="term" value="P:carbohydrate metabolic process"/>
    <property type="evidence" value="ECO:0007669"/>
    <property type="project" value="InterPro"/>
</dbReference>
<keyword evidence="7" id="KW-1185">Reference proteome</keyword>
<evidence type="ECO:0000313" key="6">
    <source>
        <dbReference type="EMBL" id="OIJ26424.1"/>
    </source>
</evidence>
<dbReference type="STRING" id="1844.UG56_013145"/>
<dbReference type="CDD" id="cd08995">
    <property type="entry name" value="GH32_EcAec43-like"/>
    <property type="match status" value="1"/>
</dbReference>
<dbReference type="SMART" id="SM00640">
    <property type="entry name" value="Glyco_32"/>
    <property type="match status" value="1"/>
</dbReference>
<evidence type="ECO:0000256" key="4">
    <source>
        <dbReference type="ARBA" id="ARBA00023295"/>
    </source>
</evidence>
<accession>A0A1J4N6Z7</accession>
<evidence type="ECO:0000259" key="5">
    <source>
        <dbReference type="Pfam" id="PF00251"/>
    </source>
</evidence>
<feature type="domain" description="Glycosyl hydrolase family 32 N-terminal" evidence="5">
    <location>
        <begin position="48"/>
        <end position="295"/>
    </location>
</feature>
<dbReference type="EMBL" id="JZDQ02000016">
    <property type="protein sequence ID" value="OIJ26424.1"/>
    <property type="molecule type" value="Genomic_DNA"/>
</dbReference>
<keyword evidence="3 6" id="KW-0378">Hydrolase</keyword>
<dbReference type="OrthoDB" id="9759709at2"/>
<dbReference type="EC" id="3.2.1.26" evidence="2"/>
<dbReference type="InterPro" id="IPR013148">
    <property type="entry name" value="Glyco_hydro_32_N"/>
</dbReference>
<organism evidence="6 7">
    <name type="scientific">Nocardioides luteus</name>
    <dbReference type="NCBI Taxonomy" id="1844"/>
    <lineage>
        <taxon>Bacteria</taxon>
        <taxon>Bacillati</taxon>
        <taxon>Actinomycetota</taxon>
        <taxon>Actinomycetes</taxon>
        <taxon>Propionibacteriales</taxon>
        <taxon>Nocardioidaceae</taxon>
        <taxon>Nocardioides</taxon>
    </lineage>
</organism>
<dbReference type="AlphaFoldDB" id="A0A1J4N6Z7"/>
<gene>
    <name evidence="6" type="ORF">UG56_013145</name>
</gene>
<dbReference type="PANTHER" id="PTHR43101:SF1">
    <property type="entry name" value="BETA-FRUCTOSIDASE"/>
    <property type="match status" value="1"/>
</dbReference>
<evidence type="ECO:0000256" key="1">
    <source>
        <dbReference type="ARBA" id="ARBA00009902"/>
    </source>
</evidence>
<dbReference type="InterPro" id="IPR023296">
    <property type="entry name" value="Glyco_hydro_beta-prop_sf"/>
</dbReference>
<keyword evidence="4" id="KW-0326">Glycosidase</keyword>
<name>A0A1J4N6Z7_9ACTN</name>
<reference evidence="6" key="1">
    <citation type="submission" date="2016-10" db="EMBL/GenBank/DDBJ databases">
        <title>Draft Genome Sequence of Nocardioides luteus Strain BAFB, an Alkane-Degrading Bacterium Isolated from JP-7 Polluted Soil.</title>
        <authorList>
            <person name="Brown L."/>
            <person name="Ruiz O.N."/>
            <person name="Gunasekera T."/>
        </authorList>
    </citation>
    <scope>NUCLEOTIDE SEQUENCE [LARGE SCALE GENOMIC DNA]</scope>
    <source>
        <strain evidence="6">BAFB</strain>
    </source>
</reference>
<dbReference type="Gene3D" id="2.60.120.560">
    <property type="entry name" value="Exo-inulinase, domain 1"/>
    <property type="match status" value="1"/>
</dbReference>
<comment type="caution">
    <text evidence="6">The sequence shown here is derived from an EMBL/GenBank/DDBJ whole genome shotgun (WGS) entry which is preliminary data.</text>
</comment>
<dbReference type="PANTHER" id="PTHR43101">
    <property type="entry name" value="BETA-FRUCTOSIDASE"/>
    <property type="match status" value="1"/>
</dbReference>
<dbReference type="GO" id="GO:0004564">
    <property type="term" value="F:beta-fructofuranosidase activity"/>
    <property type="evidence" value="ECO:0007669"/>
    <property type="project" value="UniProtKB-EC"/>
</dbReference>
<dbReference type="Proteomes" id="UP000033772">
    <property type="component" value="Unassembled WGS sequence"/>
</dbReference>
<proteinExistence type="inferred from homology"/>
<dbReference type="Gene3D" id="2.115.10.20">
    <property type="entry name" value="Glycosyl hydrolase domain, family 43"/>
    <property type="match status" value="1"/>
</dbReference>
<dbReference type="RefSeq" id="WP_045549753.1">
    <property type="nucleotide sequence ID" value="NZ_JZDQ02000016.1"/>
</dbReference>
<dbReference type="SUPFAM" id="SSF75005">
    <property type="entry name" value="Arabinanase/levansucrase/invertase"/>
    <property type="match status" value="1"/>
</dbReference>
<sequence length="494" mass="54636">MGEEATLHFRPEGAYVGDVIPFAHEGVVWLYYLLDGRDPAVDEEGLRRTGMPWAAVTTTDFVHFEDRGVVLPSGGPDAEDFDCYTGSVVTGDDGTLHLFYTGHNPRVRSADGDLQIVCHATSDGDPARWTRHPEWSFGALPGHLPEDWRDPFVHRPDPDGPWQMLLAARRDSGPDRRRGVVATLTSDDLVTWRPDAPVWDPRRFITQECPDVFRMGEHWYLVYSEFSDAFQTRYRIASSPEGPWLAPADDTVEGRAFYAAKTVEHDGRRYVIGWIATREHESDSGGWQWAGDMAVLETGQRPDGSLTFDLPHQTVALFPEAVEVSLAPVDGADATPGAGARTRNSVWLGPETPARALITAELEIAPGTQACALLLRASEDSGYEIRLEPQRGRMVFDRWPRTRTGGEQWQIQGDVPHAVELERFADLAPGRHTVRVLLDGSLCTAVLDGSVSMSARMYDHPSGRVGLSVTDGEVSLERLEVRCSAPDAARRTSP</sequence>
<evidence type="ECO:0000256" key="3">
    <source>
        <dbReference type="ARBA" id="ARBA00022801"/>
    </source>
</evidence>
<dbReference type="InterPro" id="IPR051214">
    <property type="entry name" value="GH32_Enzymes"/>
</dbReference>
<comment type="similarity">
    <text evidence="1">Belongs to the glycosyl hydrolase 32 family.</text>
</comment>